<proteinExistence type="inferred from homology"/>
<dbReference type="PANTHER" id="PTHR33692">
    <property type="entry name" value="RIBOSOME MATURATION FACTOR RIMM"/>
    <property type="match status" value="1"/>
</dbReference>
<comment type="similarity">
    <text evidence="5">Belongs to the RimM family.</text>
</comment>
<accession>A0A3S8U7R7</accession>
<keyword evidence="3 5" id="KW-0698">rRNA processing</keyword>
<dbReference type="InterPro" id="IPR011961">
    <property type="entry name" value="RimM"/>
</dbReference>
<feature type="domain" description="Ribosome maturation factor RimM PRC barrel" evidence="7">
    <location>
        <begin position="98"/>
        <end position="165"/>
    </location>
</feature>
<protein>
    <recommendedName>
        <fullName evidence="5">Ribosome maturation factor RimM</fullName>
    </recommendedName>
</protein>
<dbReference type="InterPro" id="IPR002676">
    <property type="entry name" value="RimM_N"/>
</dbReference>
<dbReference type="OrthoDB" id="9788191at2"/>
<dbReference type="SUPFAM" id="SSF50447">
    <property type="entry name" value="Translation proteins"/>
    <property type="match status" value="1"/>
</dbReference>
<keyword evidence="4 5" id="KW-0143">Chaperone</keyword>
<organism evidence="8 9">
    <name type="scientific">Tabrizicola piscis</name>
    <dbReference type="NCBI Taxonomy" id="2494374"/>
    <lineage>
        <taxon>Bacteria</taxon>
        <taxon>Pseudomonadati</taxon>
        <taxon>Pseudomonadota</taxon>
        <taxon>Alphaproteobacteria</taxon>
        <taxon>Rhodobacterales</taxon>
        <taxon>Paracoccaceae</taxon>
        <taxon>Tabrizicola</taxon>
    </lineage>
</organism>
<evidence type="ECO:0000256" key="1">
    <source>
        <dbReference type="ARBA" id="ARBA00022490"/>
    </source>
</evidence>
<evidence type="ECO:0000313" key="8">
    <source>
        <dbReference type="EMBL" id="AZL59651.1"/>
    </source>
</evidence>
<comment type="domain">
    <text evidence="5">The PRC barrel domain binds ribosomal protein uS19.</text>
</comment>
<evidence type="ECO:0000256" key="2">
    <source>
        <dbReference type="ARBA" id="ARBA00022517"/>
    </source>
</evidence>
<evidence type="ECO:0000313" key="9">
    <source>
        <dbReference type="Proteomes" id="UP000282002"/>
    </source>
</evidence>
<sequence>MTDRICIGAIAGAFGITGEVRLKSFCSEPGDIGTYGPLFTEDGTRKFHITLTRPVAGGFGARIAGITTREEADALRGTSLFIDRGRLPSLPDDEFYHADLIGLEVMDTGGEALGKVVAVHNHGAGDIIEISSKRHKSALLLPFTKTIVPNVDLAAGRLIVDLPEESE</sequence>
<dbReference type="Gene3D" id="2.30.30.240">
    <property type="entry name" value="PRC-barrel domain"/>
    <property type="match status" value="1"/>
</dbReference>
<dbReference type="GO" id="GO:0006364">
    <property type="term" value="P:rRNA processing"/>
    <property type="evidence" value="ECO:0007669"/>
    <property type="project" value="UniProtKB-UniRule"/>
</dbReference>
<dbReference type="InterPro" id="IPR011033">
    <property type="entry name" value="PRC_barrel-like_sf"/>
</dbReference>
<gene>
    <name evidence="5 8" type="primary">rimM</name>
    <name evidence="8" type="ORF">EI545_12910</name>
</gene>
<dbReference type="Gene3D" id="2.40.30.60">
    <property type="entry name" value="RimM"/>
    <property type="match status" value="1"/>
</dbReference>
<dbReference type="InterPro" id="IPR056792">
    <property type="entry name" value="PRC_RimM"/>
</dbReference>
<dbReference type="PANTHER" id="PTHR33692:SF1">
    <property type="entry name" value="RIBOSOME MATURATION FACTOR RIMM"/>
    <property type="match status" value="1"/>
</dbReference>
<dbReference type="KEGG" id="taw:EI545_12910"/>
<dbReference type="NCBIfam" id="TIGR02273">
    <property type="entry name" value="16S_RimM"/>
    <property type="match status" value="1"/>
</dbReference>
<dbReference type="GO" id="GO:0005840">
    <property type="term" value="C:ribosome"/>
    <property type="evidence" value="ECO:0007669"/>
    <property type="project" value="InterPro"/>
</dbReference>
<keyword evidence="1 5" id="KW-0963">Cytoplasm</keyword>
<evidence type="ECO:0000256" key="5">
    <source>
        <dbReference type="HAMAP-Rule" id="MF_00014"/>
    </source>
</evidence>
<dbReference type="Pfam" id="PF01782">
    <property type="entry name" value="RimM"/>
    <property type="match status" value="1"/>
</dbReference>
<dbReference type="InterPro" id="IPR009000">
    <property type="entry name" value="Transl_B-barrel_sf"/>
</dbReference>
<comment type="subcellular location">
    <subcellularLocation>
        <location evidence="5">Cytoplasm</location>
    </subcellularLocation>
</comment>
<dbReference type="SUPFAM" id="SSF50346">
    <property type="entry name" value="PRC-barrel domain"/>
    <property type="match status" value="1"/>
</dbReference>
<evidence type="ECO:0000256" key="4">
    <source>
        <dbReference type="ARBA" id="ARBA00023186"/>
    </source>
</evidence>
<dbReference type="InterPro" id="IPR036976">
    <property type="entry name" value="RimM_N_sf"/>
</dbReference>
<comment type="function">
    <text evidence="5">An accessory protein needed during the final step in the assembly of 30S ribosomal subunit, possibly for assembly of the head region. Essential for efficient processing of 16S rRNA. May be needed both before and after RbfA during the maturation of 16S rRNA. It has affinity for free ribosomal 30S subunits but not for 70S ribosomes.</text>
</comment>
<dbReference type="AlphaFoldDB" id="A0A3S8U7R7"/>
<keyword evidence="9" id="KW-1185">Reference proteome</keyword>
<dbReference type="RefSeq" id="WP_125325846.1">
    <property type="nucleotide sequence ID" value="NZ_CP034328.1"/>
</dbReference>
<evidence type="ECO:0000259" key="6">
    <source>
        <dbReference type="Pfam" id="PF01782"/>
    </source>
</evidence>
<evidence type="ECO:0000259" key="7">
    <source>
        <dbReference type="Pfam" id="PF24986"/>
    </source>
</evidence>
<feature type="domain" description="RimM N-terminal" evidence="6">
    <location>
        <begin position="6"/>
        <end position="84"/>
    </location>
</feature>
<name>A0A3S8U7R7_9RHOB</name>
<dbReference type="HAMAP" id="MF_00014">
    <property type="entry name" value="Ribosome_mat_RimM"/>
    <property type="match status" value="1"/>
</dbReference>
<dbReference type="EMBL" id="CP034328">
    <property type="protein sequence ID" value="AZL59651.1"/>
    <property type="molecule type" value="Genomic_DNA"/>
</dbReference>
<comment type="subunit">
    <text evidence="5">Binds ribosomal protein uS19.</text>
</comment>
<dbReference type="GO" id="GO:0005737">
    <property type="term" value="C:cytoplasm"/>
    <property type="evidence" value="ECO:0007669"/>
    <property type="project" value="UniProtKB-SubCell"/>
</dbReference>
<dbReference type="Proteomes" id="UP000282002">
    <property type="component" value="Chromosome"/>
</dbReference>
<keyword evidence="2 5" id="KW-0690">Ribosome biogenesis</keyword>
<evidence type="ECO:0000256" key="3">
    <source>
        <dbReference type="ARBA" id="ARBA00022552"/>
    </source>
</evidence>
<dbReference type="GO" id="GO:0043022">
    <property type="term" value="F:ribosome binding"/>
    <property type="evidence" value="ECO:0007669"/>
    <property type="project" value="InterPro"/>
</dbReference>
<dbReference type="GO" id="GO:0042274">
    <property type="term" value="P:ribosomal small subunit biogenesis"/>
    <property type="evidence" value="ECO:0007669"/>
    <property type="project" value="UniProtKB-UniRule"/>
</dbReference>
<reference evidence="8 9" key="1">
    <citation type="submission" date="2018-12" db="EMBL/GenBank/DDBJ databases">
        <title>Complete genome sequencing of Tabrizicola sp. K13M18.</title>
        <authorList>
            <person name="Bae J.-W."/>
        </authorList>
    </citation>
    <scope>NUCLEOTIDE SEQUENCE [LARGE SCALE GENOMIC DNA]</scope>
    <source>
        <strain evidence="8 9">K13M18</strain>
    </source>
</reference>
<dbReference type="Pfam" id="PF24986">
    <property type="entry name" value="PRC_RimM"/>
    <property type="match status" value="1"/>
</dbReference>